<dbReference type="PROSITE" id="PS50828">
    <property type="entry name" value="SMR"/>
    <property type="match status" value="1"/>
</dbReference>
<dbReference type="InterPro" id="IPR002625">
    <property type="entry name" value="Smr_dom"/>
</dbReference>
<keyword evidence="3" id="KW-0378">Hydrolase</keyword>
<feature type="domain" description="Smr" evidence="2">
    <location>
        <begin position="147"/>
        <end position="228"/>
    </location>
</feature>
<evidence type="ECO:0000256" key="1">
    <source>
        <dbReference type="SAM" id="MobiDB-lite"/>
    </source>
</evidence>
<dbReference type="Pfam" id="PF01713">
    <property type="entry name" value="Smr"/>
    <property type="match status" value="1"/>
</dbReference>
<dbReference type="EMBL" id="VJWE01000018">
    <property type="protein sequence ID" value="TWG33222.1"/>
    <property type="molecule type" value="Genomic_DNA"/>
</dbReference>
<evidence type="ECO:0000313" key="3">
    <source>
        <dbReference type="EMBL" id="TWG33222.1"/>
    </source>
</evidence>
<sequence length="238" mass="26595">MSPRPSRSSIADTSVTNAANVIHSLQDLKQIRKQLEQDRAEAAAHEKARQEADRRARDAHRFFELAVGPVHRMRPPGTVEHEPKLPPPIPVQHQLDEQRVLLESISDDFDVSSLLETDEALSFRRPGVGPDITRRLRKGEWTLQAQLDLHGLRTDEAREALGQFLRDAQKQGKRCVRVVHGKGLGSPGKSPVLKGRVHSWLVQKNEVLAFVQARGDEGGAGALVVLLRSARKMLRNRP</sequence>
<dbReference type="AlphaFoldDB" id="A0A561XAT2"/>
<gene>
    <name evidence="3" type="ORF">ATF69_4298</name>
</gene>
<name>A0A561XAT2_ACIDE</name>
<keyword evidence="3" id="KW-0540">Nuclease</keyword>
<keyword evidence="3" id="KW-0255">Endonuclease</keyword>
<evidence type="ECO:0000313" key="4">
    <source>
        <dbReference type="Proteomes" id="UP000321485"/>
    </source>
</evidence>
<evidence type="ECO:0000259" key="2">
    <source>
        <dbReference type="PROSITE" id="PS50828"/>
    </source>
</evidence>
<dbReference type="PANTHER" id="PTHR35562:SF2">
    <property type="entry name" value="DNA ENDONUCLEASE SMRA-RELATED"/>
    <property type="match status" value="1"/>
</dbReference>
<reference evidence="3 4" key="1">
    <citation type="journal article" date="2015" name="Stand. Genomic Sci.">
        <title>Genomic Encyclopedia of Bacterial and Archaeal Type Strains, Phase III: the genomes of soil and plant-associated and newly described type strains.</title>
        <authorList>
            <person name="Whitman W.B."/>
            <person name="Woyke T."/>
            <person name="Klenk H.P."/>
            <person name="Zhou Y."/>
            <person name="Lilburn T.G."/>
            <person name="Beck B.J."/>
            <person name="De Vos P."/>
            <person name="Vandamme P."/>
            <person name="Eisen J.A."/>
            <person name="Garrity G."/>
            <person name="Hugenholtz P."/>
            <person name="Kyrpides N.C."/>
        </authorList>
    </citation>
    <scope>NUCLEOTIDE SEQUENCE [LARGE SCALE GENOMIC DNA]</scope>
    <source>
        <strain evidence="3 4">DSM 64</strain>
    </source>
</reference>
<accession>A0A561XAT2</accession>
<dbReference type="RefSeq" id="WP_146872208.1">
    <property type="nucleotide sequence ID" value="NZ_VJWE01000018.1"/>
</dbReference>
<dbReference type="SUPFAM" id="SSF160443">
    <property type="entry name" value="SMR domain-like"/>
    <property type="match status" value="1"/>
</dbReference>
<proteinExistence type="predicted"/>
<protein>
    <submittedName>
        <fullName evidence="3">DNA-nicking Smr family endonuclease</fullName>
    </submittedName>
</protein>
<dbReference type="SMART" id="SM00463">
    <property type="entry name" value="SMR"/>
    <property type="match status" value="1"/>
</dbReference>
<dbReference type="GeneID" id="51113332"/>
<organism evidence="3 4">
    <name type="scientific">Acidovorax delafieldii</name>
    <name type="common">Pseudomonas delafieldii</name>
    <dbReference type="NCBI Taxonomy" id="47920"/>
    <lineage>
        <taxon>Bacteria</taxon>
        <taxon>Pseudomonadati</taxon>
        <taxon>Pseudomonadota</taxon>
        <taxon>Betaproteobacteria</taxon>
        <taxon>Burkholderiales</taxon>
        <taxon>Comamonadaceae</taxon>
        <taxon>Acidovorax</taxon>
    </lineage>
</organism>
<dbReference type="Gene3D" id="3.30.1370.110">
    <property type="match status" value="1"/>
</dbReference>
<dbReference type="GO" id="GO:0004519">
    <property type="term" value="F:endonuclease activity"/>
    <property type="evidence" value="ECO:0007669"/>
    <property type="project" value="UniProtKB-KW"/>
</dbReference>
<dbReference type="Proteomes" id="UP000321485">
    <property type="component" value="Unassembled WGS sequence"/>
</dbReference>
<dbReference type="InterPro" id="IPR036063">
    <property type="entry name" value="Smr_dom_sf"/>
</dbReference>
<comment type="caution">
    <text evidence="3">The sequence shown here is derived from an EMBL/GenBank/DDBJ whole genome shotgun (WGS) entry which is preliminary data.</text>
</comment>
<dbReference type="PANTHER" id="PTHR35562">
    <property type="entry name" value="DNA ENDONUCLEASE SMRA-RELATED"/>
    <property type="match status" value="1"/>
</dbReference>
<feature type="region of interest" description="Disordered" evidence="1">
    <location>
        <begin position="36"/>
        <end position="56"/>
    </location>
</feature>